<evidence type="ECO:0000313" key="5">
    <source>
        <dbReference type="Proteomes" id="UP000321393"/>
    </source>
</evidence>
<gene>
    <name evidence="4" type="ORF">E5676_scaffold14G00150</name>
    <name evidence="3" type="ORF">E6C27_scaffold38G00500</name>
</gene>
<dbReference type="InterPro" id="IPR004242">
    <property type="entry name" value="Transposase_21"/>
</dbReference>
<dbReference type="EMBL" id="SSTD01003480">
    <property type="protein sequence ID" value="TYK26252.1"/>
    <property type="molecule type" value="Genomic_DNA"/>
</dbReference>
<protein>
    <submittedName>
        <fullName evidence="3">CACTA en-spm transposon protein</fullName>
    </submittedName>
</protein>
<evidence type="ECO:0000313" key="4">
    <source>
        <dbReference type="EMBL" id="TYK26252.1"/>
    </source>
</evidence>
<dbReference type="OrthoDB" id="1878503at2759"/>
<dbReference type="PANTHER" id="PTHR48258:SF6">
    <property type="entry name" value="LEUCINE-RICH REPEAT DOMAIN, L DOMAIN-CONTAINING PROTEIN"/>
    <property type="match status" value="1"/>
</dbReference>
<dbReference type="EMBL" id="SSTE01000699">
    <property type="protein sequence ID" value="KAA0067016.1"/>
    <property type="molecule type" value="Genomic_DNA"/>
</dbReference>
<evidence type="ECO:0000259" key="2">
    <source>
        <dbReference type="Pfam" id="PF13960"/>
    </source>
</evidence>
<feature type="region of interest" description="Disordered" evidence="1">
    <location>
        <begin position="593"/>
        <end position="631"/>
    </location>
</feature>
<reference evidence="5 6" key="1">
    <citation type="submission" date="2019-08" db="EMBL/GenBank/DDBJ databases">
        <title>Draft genome sequences of two oriental melons (Cucumis melo L. var makuwa).</title>
        <authorList>
            <person name="Kwon S.-Y."/>
        </authorList>
    </citation>
    <scope>NUCLEOTIDE SEQUENCE [LARGE SCALE GENOMIC DNA]</scope>
    <source>
        <strain evidence="6">cv. Chang Bougi</strain>
        <strain evidence="5">cv. SW 3</strain>
        <tissue evidence="3">Leaf</tissue>
    </source>
</reference>
<dbReference type="Pfam" id="PF13960">
    <property type="entry name" value="DUF4218"/>
    <property type="match status" value="1"/>
</dbReference>
<dbReference type="Proteomes" id="UP000321393">
    <property type="component" value="Unassembled WGS sequence"/>
</dbReference>
<organism evidence="3 5">
    <name type="scientific">Cucumis melo var. makuwa</name>
    <name type="common">Oriental melon</name>
    <dbReference type="NCBI Taxonomy" id="1194695"/>
    <lineage>
        <taxon>Eukaryota</taxon>
        <taxon>Viridiplantae</taxon>
        <taxon>Streptophyta</taxon>
        <taxon>Embryophyta</taxon>
        <taxon>Tracheophyta</taxon>
        <taxon>Spermatophyta</taxon>
        <taxon>Magnoliopsida</taxon>
        <taxon>eudicotyledons</taxon>
        <taxon>Gunneridae</taxon>
        <taxon>Pentapetalae</taxon>
        <taxon>rosids</taxon>
        <taxon>fabids</taxon>
        <taxon>Cucurbitales</taxon>
        <taxon>Cucurbitaceae</taxon>
        <taxon>Benincaseae</taxon>
        <taxon>Cucumis</taxon>
    </lineage>
</organism>
<sequence length="731" mass="84216">MHSASGKASGIKSVDGASEMGLMSIGNKGILDAIISRGGSRIACKERCWKEFKRCEDFEAWLKMGLTQVQYVVCCVTSLQFATMKMHERDKFLYVTTHIGPRSPGREIDVYLQPLIEELKELWTFGGWSTKGYQTCLICMGDRSSFGIRGRISFMGHRRYLPENHVCVKVGYMMERTIRVSDLNRLQAHIIIILCKLERIFPPAFSVMVHLAVHLPYETKITGPVSYSWMYPIERSLRTLKQYVRNKARPQGSIAKAYVMNESSTFCLCYLSDIETRFTRDERNDVTIVEDEVVESKLILIPIRKHLRLQRRHAQNSMDLYKRNEWAFPEWFRAQVLELCNSVNLSDNFFSLVMGPSFDVRCYNGCIVGGLRFHTVELDSQRTTQNSGVMVISESDTSESGDNNFYGVLDEVLHVQYPLGRNVWLFKCRWYDTDINKSQRTHVEIRIMSSSYPCNNFLETDAMFLEFEDDLDNITGSSSQQPATPNPRRRAQSRFLEFERHVAINGPILMTIAPGAEKSISPYAVRFSQAIGMCVQKTFSVRCLKWTDVGREYIERFFVLDFNDQAINRFVEHQMLTTFKEFRADCHRQFKKYNDPEEARANPPNEQSRTNKAARQKQPYNHSRNTRSSWTFVSQSAEDAHVLGRRPGYSKGLGWGPKSKVLKTMSASSSTTSCSQSATEREIQIQAKLDQDLERIEFQDRNFQALASEMEQMRKLIHDMTRAQQGPPHDP</sequence>
<dbReference type="Pfam" id="PF02992">
    <property type="entry name" value="Transposase_21"/>
    <property type="match status" value="1"/>
</dbReference>
<proteinExistence type="predicted"/>
<accession>A0A5A7VKQ4</accession>
<evidence type="ECO:0000256" key="1">
    <source>
        <dbReference type="SAM" id="MobiDB-lite"/>
    </source>
</evidence>
<dbReference type="InterPro" id="IPR025452">
    <property type="entry name" value="DUF4218"/>
</dbReference>
<feature type="domain" description="DUF4218" evidence="2">
    <location>
        <begin position="175"/>
        <end position="284"/>
    </location>
</feature>
<comment type="caution">
    <text evidence="3">The sequence shown here is derived from an EMBL/GenBank/DDBJ whole genome shotgun (WGS) entry which is preliminary data.</text>
</comment>
<dbReference type="Proteomes" id="UP000321947">
    <property type="component" value="Unassembled WGS sequence"/>
</dbReference>
<dbReference type="PANTHER" id="PTHR48258">
    <property type="entry name" value="DUF4218 DOMAIN-CONTAINING PROTEIN-RELATED"/>
    <property type="match status" value="1"/>
</dbReference>
<name>A0A5A7VKQ4_CUCMM</name>
<evidence type="ECO:0000313" key="3">
    <source>
        <dbReference type="EMBL" id="KAA0067016.1"/>
    </source>
</evidence>
<feature type="compositionally biased region" description="Polar residues" evidence="1">
    <location>
        <begin position="604"/>
        <end position="631"/>
    </location>
</feature>
<evidence type="ECO:0000313" key="6">
    <source>
        <dbReference type="Proteomes" id="UP000321947"/>
    </source>
</evidence>
<dbReference type="AlphaFoldDB" id="A0A5A7VKQ4"/>